<dbReference type="FunFam" id="3.30.160.60:FF:000446">
    <property type="entry name" value="Zinc finger protein"/>
    <property type="match status" value="2"/>
</dbReference>
<dbReference type="InterPro" id="IPR022755">
    <property type="entry name" value="Znf_C2H2_jaz"/>
</dbReference>
<feature type="region of interest" description="Disordered" evidence="6">
    <location>
        <begin position="73"/>
        <end position="119"/>
    </location>
</feature>
<dbReference type="GO" id="GO:0000977">
    <property type="term" value="F:RNA polymerase II transcription regulatory region sequence-specific DNA binding"/>
    <property type="evidence" value="ECO:0007669"/>
    <property type="project" value="TreeGrafter"/>
</dbReference>
<evidence type="ECO:0000256" key="5">
    <source>
        <dbReference type="PROSITE-ProRule" id="PRU00042"/>
    </source>
</evidence>
<evidence type="ECO:0000256" key="1">
    <source>
        <dbReference type="ARBA" id="ARBA00022723"/>
    </source>
</evidence>
<dbReference type="InterPro" id="IPR013087">
    <property type="entry name" value="Znf_C2H2_type"/>
</dbReference>
<keyword evidence="3 5" id="KW-0863">Zinc-finger</keyword>
<evidence type="ECO:0000256" key="4">
    <source>
        <dbReference type="ARBA" id="ARBA00022833"/>
    </source>
</evidence>
<feature type="compositionally biased region" description="Basic and acidic residues" evidence="6">
    <location>
        <begin position="417"/>
        <end position="427"/>
    </location>
</feature>
<feature type="compositionally biased region" description="Polar residues" evidence="6">
    <location>
        <begin position="102"/>
        <end position="119"/>
    </location>
</feature>
<feature type="domain" description="C2H2-type" evidence="7">
    <location>
        <begin position="676"/>
        <end position="703"/>
    </location>
</feature>
<reference evidence="8" key="1">
    <citation type="journal article" date="2023" name="G3 (Bethesda)">
        <title>Whole genome assemblies of Zophobas morio and Tenebrio molitor.</title>
        <authorList>
            <person name="Kaur S."/>
            <person name="Stinson S.A."/>
            <person name="diCenzo G.C."/>
        </authorList>
    </citation>
    <scope>NUCLEOTIDE SEQUENCE</scope>
    <source>
        <strain evidence="8">QUZm001</strain>
    </source>
</reference>
<dbReference type="GO" id="GO:0008270">
    <property type="term" value="F:zinc ion binding"/>
    <property type="evidence" value="ECO:0007669"/>
    <property type="project" value="UniProtKB-KW"/>
</dbReference>
<feature type="compositionally biased region" description="Pro residues" evidence="6">
    <location>
        <begin position="184"/>
        <end position="194"/>
    </location>
</feature>
<dbReference type="Pfam" id="PF12171">
    <property type="entry name" value="zf-C2H2_jaz"/>
    <property type="match status" value="1"/>
</dbReference>
<dbReference type="EMBL" id="JALNTZ010000004">
    <property type="protein sequence ID" value="KAJ3653369.1"/>
    <property type="molecule type" value="Genomic_DNA"/>
</dbReference>
<feature type="region of interest" description="Disordered" evidence="6">
    <location>
        <begin position="171"/>
        <end position="197"/>
    </location>
</feature>
<protein>
    <recommendedName>
        <fullName evidence="7">C2H2-type domain-containing protein</fullName>
    </recommendedName>
</protein>
<dbReference type="PANTHER" id="PTHR24409">
    <property type="entry name" value="ZINC FINGER PROTEIN 142"/>
    <property type="match status" value="1"/>
</dbReference>
<feature type="compositionally biased region" description="Low complexity" evidence="6">
    <location>
        <begin position="173"/>
        <end position="183"/>
    </location>
</feature>
<proteinExistence type="predicted"/>
<evidence type="ECO:0000256" key="6">
    <source>
        <dbReference type="SAM" id="MobiDB-lite"/>
    </source>
</evidence>
<dbReference type="FunFam" id="3.30.160.60:FF:000100">
    <property type="entry name" value="Zinc finger 45-like"/>
    <property type="match status" value="1"/>
</dbReference>
<dbReference type="Proteomes" id="UP001168821">
    <property type="component" value="Unassembled WGS sequence"/>
</dbReference>
<dbReference type="AlphaFoldDB" id="A0AA38IGE8"/>
<dbReference type="PROSITE" id="PS50157">
    <property type="entry name" value="ZINC_FINGER_C2H2_2"/>
    <property type="match status" value="5"/>
</dbReference>
<feature type="region of interest" description="Disordered" evidence="6">
    <location>
        <begin position="331"/>
        <end position="364"/>
    </location>
</feature>
<keyword evidence="2" id="KW-0677">Repeat</keyword>
<evidence type="ECO:0000256" key="3">
    <source>
        <dbReference type="ARBA" id="ARBA00022771"/>
    </source>
</evidence>
<evidence type="ECO:0000313" key="9">
    <source>
        <dbReference type="Proteomes" id="UP001168821"/>
    </source>
</evidence>
<dbReference type="PROSITE" id="PS00028">
    <property type="entry name" value="ZINC_FINGER_C2H2_1"/>
    <property type="match status" value="7"/>
</dbReference>
<dbReference type="Pfam" id="PF00096">
    <property type="entry name" value="zf-C2H2"/>
    <property type="match status" value="1"/>
</dbReference>
<dbReference type="SMART" id="SM00355">
    <property type="entry name" value="ZnF_C2H2"/>
    <property type="match status" value="7"/>
</dbReference>
<feature type="domain" description="C2H2-type" evidence="7">
    <location>
        <begin position="704"/>
        <end position="731"/>
    </location>
</feature>
<feature type="compositionally biased region" description="Basic and acidic residues" evidence="6">
    <location>
        <begin position="616"/>
        <end position="625"/>
    </location>
</feature>
<feature type="compositionally biased region" description="Low complexity" evidence="6">
    <location>
        <begin position="342"/>
        <end position="356"/>
    </location>
</feature>
<gene>
    <name evidence="8" type="ORF">Zmor_012623</name>
</gene>
<comment type="caution">
    <text evidence="8">The sequence shown here is derived from an EMBL/GenBank/DDBJ whole genome shotgun (WGS) entry which is preliminary data.</text>
</comment>
<feature type="domain" description="C2H2-type" evidence="7">
    <location>
        <begin position="369"/>
        <end position="398"/>
    </location>
</feature>
<feature type="region of interest" description="Disordered" evidence="6">
    <location>
        <begin position="605"/>
        <end position="637"/>
    </location>
</feature>
<dbReference type="PANTHER" id="PTHR24409:SF295">
    <property type="entry name" value="AZ2-RELATED"/>
    <property type="match status" value="1"/>
</dbReference>
<keyword evidence="9" id="KW-1185">Reference proteome</keyword>
<feature type="domain" description="C2H2-type" evidence="7">
    <location>
        <begin position="647"/>
        <end position="675"/>
    </location>
</feature>
<organism evidence="8 9">
    <name type="scientific">Zophobas morio</name>
    <dbReference type="NCBI Taxonomy" id="2755281"/>
    <lineage>
        <taxon>Eukaryota</taxon>
        <taxon>Metazoa</taxon>
        <taxon>Ecdysozoa</taxon>
        <taxon>Arthropoda</taxon>
        <taxon>Hexapoda</taxon>
        <taxon>Insecta</taxon>
        <taxon>Pterygota</taxon>
        <taxon>Neoptera</taxon>
        <taxon>Endopterygota</taxon>
        <taxon>Coleoptera</taxon>
        <taxon>Polyphaga</taxon>
        <taxon>Cucujiformia</taxon>
        <taxon>Tenebrionidae</taxon>
        <taxon>Zophobas</taxon>
    </lineage>
</organism>
<dbReference type="SUPFAM" id="SSF57667">
    <property type="entry name" value="beta-beta-alpha zinc fingers"/>
    <property type="match status" value="4"/>
</dbReference>
<accession>A0AA38IGE8</accession>
<dbReference type="GO" id="GO:0005634">
    <property type="term" value="C:nucleus"/>
    <property type="evidence" value="ECO:0007669"/>
    <property type="project" value="TreeGrafter"/>
</dbReference>
<evidence type="ECO:0000313" key="8">
    <source>
        <dbReference type="EMBL" id="KAJ3653369.1"/>
    </source>
</evidence>
<evidence type="ECO:0000256" key="2">
    <source>
        <dbReference type="ARBA" id="ARBA00022737"/>
    </source>
</evidence>
<name>A0AA38IGE8_9CUCU</name>
<keyword evidence="1" id="KW-0479">Metal-binding</keyword>
<feature type="region of interest" description="Disordered" evidence="6">
    <location>
        <begin position="395"/>
        <end position="471"/>
    </location>
</feature>
<evidence type="ECO:0000259" key="7">
    <source>
        <dbReference type="PROSITE" id="PS50157"/>
    </source>
</evidence>
<sequence>MASSSGVQFHSSPHHCKECGLHLNSAESLEVHVQYHKENLLNKWAQAAAAHEETNNNNPKGVKREFVANTVAAADSSDSMKKSPEYSRTTPETIFGHPPTPQSYQSAASPYQNHDSAFSPSFQNYQIKQERTTSPQYNNYNFGEQFFMENQGQYQDFAMHKQYRYHPYQYERQSQPQVSSSSPAYPPQPTPSPSPKQCDKCGFVCDSASQLVEHQNMAHAASTYHHNHFLFNNDQPVVKTEEDAQSEILDLDSHKVHQVYPEEEKRQNGELPPTPHSVSALLNTWSPPQKMYQQQQQQYVSAPPQEQKLYMHNQDFINNVTTTTQEPVYRAFEPAPPPISNTPPQASAPAPTTKSANWKSNEARRPKTYNCTACNKWFTSSGHLKRHYNTTLHKNAVKSSGQPDPASMPISAHHHPARDPVATKEEPASSNEEDTNSMPMMGPPIVSPPNGEAGPSPATSLDSRGLLPTHHGFNMGHMPIEPNPQFQMYPNGSAPHVTQVTDTSSLSITGEDFSHQEAVVQQETQPLPSFAQFHRYGLLMGYGNTANVGGGGPATAPYCYYPDPFETTEARTLMYKTEEDEYRLTVLTVADPAPLQEELFTYETDPLALPSPTSPEKAHTKRDYEENIGSPQISSTTANSINRPGMYRCIDCDKGFNKACYLTQHNKTFHCGDKPYKCGRCGKRFSSRAAHEQHASKHAGEKPHKCERCPKQFNHKTDLRRHMCLHTGKKPFQCHTCGKGFIRKDHMLKHCETHFRKTNQSKLGK</sequence>
<feature type="domain" description="C2H2-type" evidence="7">
    <location>
        <begin position="732"/>
        <end position="759"/>
    </location>
</feature>
<dbReference type="InterPro" id="IPR036236">
    <property type="entry name" value="Znf_C2H2_sf"/>
</dbReference>
<dbReference type="GO" id="GO:0000981">
    <property type="term" value="F:DNA-binding transcription factor activity, RNA polymerase II-specific"/>
    <property type="evidence" value="ECO:0007669"/>
    <property type="project" value="TreeGrafter"/>
</dbReference>
<dbReference type="Gene3D" id="3.30.160.60">
    <property type="entry name" value="Classic Zinc Finger"/>
    <property type="match status" value="5"/>
</dbReference>
<keyword evidence="4" id="KW-0862">Zinc</keyword>